<proteinExistence type="predicted"/>
<evidence type="ECO:0000313" key="2">
    <source>
        <dbReference type="Proteomes" id="UP000308600"/>
    </source>
</evidence>
<evidence type="ECO:0000313" key="1">
    <source>
        <dbReference type="EMBL" id="TFK70498.1"/>
    </source>
</evidence>
<name>A0ACD3AXN2_9AGAR</name>
<keyword evidence="2" id="KW-1185">Reference proteome</keyword>
<reference evidence="1 2" key="1">
    <citation type="journal article" date="2019" name="Nat. Ecol. Evol.">
        <title>Megaphylogeny resolves global patterns of mushroom evolution.</title>
        <authorList>
            <person name="Varga T."/>
            <person name="Krizsan K."/>
            <person name="Foldi C."/>
            <person name="Dima B."/>
            <person name="Sanchez-Garcia M."/>
            <person name="Sanchez-Ramirez S."/>
            <person name="Szollosi G.J."/>
            <person name="Szarkandi J.G."/>
            <person name="Papp V."/>
            <person name="Albert L."/>
            <person name="Andreopoulos W."/>
            <person name="Angelini C."/>
            <person name="Antonin V."/>
            <person name="Barry K.W."/>
            <person name="Bougher N.L."/>
            <person name="Buchanan P."/>
            <person name="Buyck B."/>
            <person name="Bense V."/>
            <person name="Catcheside P."/>
            <person name="Chovatia M."/>
            <person name="Cooper J."/>
            <person name="Damon W."/>
            <person name="Desjardin D."/>
            <person name="Finy P."/>
            <person name="Geml J."/>
            <person name="Haridas S."/>
            <person name="Hughes K."/>
            <person name="Justo A."/>
            <person name="Karasinski D."/>
            <person name="Kautmanova I."/>
            <person name="Kiss B."/>
            <person name="Kocsube S."/>
            <person name="Kotiranta H."/>
            <person name="LaButti K.M."/>
            <person name="Lechner B.E."/>
            <person name="Liimatainen K."/>
            <person name="Lipzen A."/>
            <person name="Lukacs Z."/>
            <person name="Mihaltcheva S."/>
            <person name="Morgado L.N."/>
            <person name="Niskanen T."/>
            <person name="Noordeloos M.E."/>
            <person name="Ohm R.A."/>
            <person name="Ortiz-Santana B."/>
            <person name="Ovrebo C."/>
            <person name="Racz N."/>
            <person name="Riley R."/>
            <person name="Savchenko A."/>
            <person name="Shiryaev A."/>
            <person name="Soop K."/>
            <person name="Spirin V."/>
            <person name="Szebenyi C."/>
            <person name="Tomsovsky M."/>
            <person name="Tulloss R.E."/>
            <person name="Uehling J."/>
            <person name="Grigoriev I.V."/>
            <person name="Vagvolgyi C."/>
            <person name="Papp T."/>
            <person name="Martin F.M."/>
            <person name="Miettinen O."/>
            <person name="Hibbett D.S."/>
            <person name="Nagy L.G."/>
        </authorList>
    </citation>
    <scope>NUCLEOTIDE SEQUENCE [LARGE SCALE GENOMIC DNA]</scope>
    <source>
        <strain evidence="1 2">NL-1719</strain>
    </source>
</reference>
<protein>
    <submittedName>
        <fullName evidence="1">Uncharacterized protein</fullName>
    </submittedName>
</protein>
<gene>
    <name evidence="1" type="ORF">BDN72DRAFT_958776</name>
</gene>
<dbReference type="EMBL" id="ML208312">
    <property type="protein sequence ID" value="TFK70498.1"/>
    <property type="molecule type" value="Genomic_DNA"/>
</dbReference>
<organism evidence="1 2">
    <name type="scientific">Pluteus cervinus</name>
    <dbReference type="NCBI Taxonomy" id="181527"/>
    <lineage>
        <taxon>Eukaryota</taxon>
        <taxon>Fungi</taxon>
        <taxon>Dikarya</taxon>
        <taxon>Basidiomycota</taxon>
        <taxon>Agaricomycotina</taxon>
        <taxon>Agaricomycetes</taxon>
        <taxon>Agaricomycetidae</taxon>
        <taxon>Agaricales</taxon>
        <taxon>Pluteineae</taxon>
        <taxon>Pluteaceae</taxon>
        <taxon>Pluteus</taxon>
    </lineage>
</organism>
<dbReference type="Proteomes" id="UP000308600">
    <property type="component" value="Unassembled WGS sequence"/>
</dbReference>
<accession>A0ACD3AXN2</accession>
<sequence length="479" mass="53746">MLTILILALVVLQGQTAPLGAETAPTILHTILFKRQAPCECSQPLERTLTDIIRSCLLTIAACVYRAIHQNIPDPNASWGARQWVRIKITFFALVAPEAVLWWAMRQWAGAKAIADEVNKIKPELKWTRTHGHFAQMGGLGRKDNQKILYPPTLIDLLRSNKIGMSDLRLVTQKHIQDKSKGDALSKLVVGLQTTWFVFECLARYQQKLPVTELEVVTLAFAVLNGFMYGLWWNKPLNVACTIYIDVRDEADDQQAESEPIVQQKSTVVESPFDHRSNTLVSETETLLGQVSSEKDLKERGGWRTARDWLIASPLQVFDVVWRVIETFGRLFDEHEVDDEAAHISSFYAMESRDDDDFWIPFASAFIGMLFGAVHFLSWSAPFPTHAEQLLWRISTIVLVATPPALGILGLASEAFTKTQFGSMGEMISSIMGIGLVLVAPVCYILARFCLLVLAFLTLQNLSPAAFQAVIWTSYIPHF</sequence>